<gene>
    <name evidence="4" type="ORF">PQR63_20795</name>
</gene>
<protein>
    <submittedName>
        <fullName evidence="4">Dienelactone hydrolase family protein</fullName>
    </submittedName>
</protein>
<dbReference type="Pfam" id="PF01738">
    <property type="entry name" value="DLH"/>
    <property type="match status" value="1"/>
</dbReference>
<dbReference type="EMBL" id="JAQQFR010000016">
    <property type="protein sequence ID" value="MFL9880849.1"/>
    <property type="molecule type" value="Genomic_DNA"/>
</dbReference>
<keyword evidence="2" id="KW-0732">Signal</keyword>
<dbReference type="InterPro" id="IPR029058">
    <property type="entry name" value="AB_hydrolase_fold"/>
</dbReference>
<evidence type="ECO:0000256" key="1">
    <source>
        <dbReference type="ARBA" id="ARBA00022801"/>
    </source>
</evidence>
<reference evidence="4 5" key="1">
    <citation type="journal article" date="2024" name="Chem. Sci.">
        <title>Discovery of megapolipeptins by genome mining of a Burkholderiales bacteria collection.</title>
        <authorList>
            <person name="Paulo B.S."/>
            <person name="Recchia M.J.J."/>
            <person name="Lee S."/>
            <person name="Fergusson C.H."/>
            <person name="Romanowski S.B."/>
            <person name="Hernandez A."/>
            <person name="Krull N."/>
            <person name="Liu D.Y."/>
            <person name="Cavanagh H."/>
            <person name="Bos A."/>
            <person name="Gray C.A."/>
            <person name="Murphy B.T."/>
            <person name="Linington R.G."/>
            <person name="Eustaquio A.S."/>
        </authorList>
    </citation>
    <scope>NUCLEOTIDE SEQUENCE [LARGE SCALE GENOMIC DNA]</scope>
    <source>
        <strain evidence="4 5">RL21-008-BIB-B</strain>
    </source>
</reference>
<evidence type="ECO:0000313" key="5">
    <source>
        <dbReference type="Proteomes" id="UP001629214"/>
    </source>
</evidence>
<feature type="domain" description="Dienelactone hydrolase" evidence="3">
    <location>
        <begin position="64"/>
        <end position="268"/>
    </location>
</feature>
<dbReference type="InterPro" id="IPR050261">
    <property type="entry name" value="FrsA_esterase"/>
</dbReference>
<dbReference type="PANTHER" id="PTHR22946:SF9">
    <property type="entry name" value="POLYKETIDE TRANSFERASE AF380"/>
    <property type="match status" value="1"/>
</dbReference>
<dbReference type="InterPro" id="IPR002925">
    <property type="entry name" value="Dienelactn_hydro"/>
</dbReference>
<dbReference type="PANTHER" id="PTHR22946">
    <property type="entry name" value="DIENELACTONE HYDROLASE DOMAIN-CONTAINING PROTEIN-RELATED"/>
    <property type="match status" value="1"/>
</dbReference>
<evidence type="ECO:0000259" key="3">
    <source>
        <dbReference type="Pfam" id="PF01738"/>
    </source>
</evidence>
<dbReference type="RefSeq" id="WP_408169855.1">
    <property type="nucleotide sequence ID" value="NZ_JAQQFR010000016.1"/>
</dbReference>
<dbReference type="GO" id="GO:0016787">
    <property type="term" value="F:hydrolase activity"/>
    <property type="evidence" value="ECO:0007669"/>
    <property type="project" value="UniProtKB-KW"/>
</dbReference>
<name>A0ABW8ZCG3_9BURK</name>
<dbReference type="SUPFAM" id="SSF53474">
    <property type="entry name" value="alpha/beta-Hydrolases"/>
    <property type="match status" value="1"/>
</dbReference>
<feature type="chain" id="PRO_5045734856" evidence="2">
    <location>
        <begin position="36"/>
        <end position="344"/>
    </location>
</feature>
<dbReference type="Proteomes" id="UP001629214">
    <property type="component" value="Unassembled WGS sequence"/>
</dbReference>
<proteinExistence type="predicted"/>
<sequence length="344" mass="38232">MKHTAVSRHATVFLRLILCLLLFVAASAWRSPAYAQQKIAFPSAEYANKFEMARKPGKPIEIFGYLSLPTIPVSGKIPVVIIAHGSAGIEAKDTAFWAPYFNKLGFASFVVDSFTPRGVKSTVDDQALVSNAADTADAFFALKFIAADPRFDANRVGIIGFSRGGLAANETSTKTFRDNVLRADKNLQFAFHIPVYAGCQNSRYRKNGSFDRTGAPMLFLMGSKDDYTPARFCLDQIKGMQQEYPDVIDYRVYEGANHSFDNNQGAHYLPTGTSTRDCPMVETDIPSWARSVVPTGQRLSLAEENQMYKDCVKRGVTVGSYDSKYRNMAAKDIEDFLRKIKMID</sequence>
<evidence type="ECO:0000256" key="2">
    <source>
        <dbReference type="SAM" id="SignalP"/>
    </source>
</evidence>
<dbReference type="Gene3D" id="3.40.50.1820">
    <property type="entry name" value="alpha/beta hydrolase"/>
    <property type="match status" value="1"/>
</dbReference>
<feature type="signal peptide" evidence="2">
    <location>
        <begin position="1"/>
        <end position="35"/>
    </location>
</feature>
<accession>A0ABW8ZCG3</accession>
<organism evidence="4 5">
    <name type="scientific">Herbaspirillum rhizosphaerae</name>
    <dbReference type="NCBI Taxonomy" id="346179"/>
    <lineage>
        <taxon>Bacteria</taxon>
        <taxon>Pseudomonadati</taxon>
        <taxon>Pseudomonadota</taxon>
        <taxon>Betaproteobacteria</taxon>
        <taxon>Burkholderiales</taxon>
        <taxon>Oxalobacteraceae</taxon>
        <taxon>Herbaspirillum</taxon>
    </lineage>
</organism>
<keyword evidence="1 4" id="KW-0378">Hydrolase</keyword>
<comment type="caution">
    <text evidence="4">The sequence shown here is derived from an EMBL/GenBank/DDBJ whole genome shotgun (WGS) entry which is preliminary data.</text>
</comment>
<keyword evidence="5" id="KW-1185">Reference proteome</keyword>
<evidence type="ECO:0000313" key="4">
    <source>
        <dbReference type="EMBL" id="MFL9880849.1"/>
    </source>
</evidence>